<evidence type="ECO:0000256" key="1">
    <source>
        <dbReference type="SAM" id="SignalP"/>
    </source>
</evidence>
<proteinExistence type="predicted"/>
<evidence type="ECO:0008006" key="4">
    <source>
        <dbReference type="Google" id="ProtNLM"/>
    </source>
</evidence>
<keyword evidence="3" id="KW-1185">Reference proteome</keyword>
<protein>
    <recommendedName>
        <fullName evidence="4">Carboxypeptidase regulatory-like domain-containing protein</fullName>
    </recommendedName>
</protein>
<gene>
    <name evidence="2" type="ORF">FHP29_06260</name>
</gene>
<feature type="chain" id="PRO_5039650349" description="Carboxypeptidase regulatory-like domain-containing protein" evidence="1">
    <location>
        <begin position="31"/>
        <end position="696"/>
    </location>
</feature>
<organism evidence="2 3">
    <name type="scientific">Nocardioides albidus</name>
    <dbReference type="NCBI Taxonomy" id="1517589"/>
    <lineage>
        <taxon>Bacteria</taxon>
        <taxon>Bacillati</taxon>
        <taxon>Actinomycetota</taxon>
        <taxon>Actinomycetes</taxon>
        <taxon>Propionibacteriales</taxon>
        <taxon>Nocardioidaceae</taxon>
        <taxon>Nocardioides</taxon>
    </lineage>
</organism>
<evidence type="ECO:0000313" key="2">
    <source>
        <dbReference type="EMBL" id="TNM43293.1"/>
    </source>
</evidence>
<dbReference type="Proteomes" id="UP000313231">
    <property type="component" value="Unassembled WGS sequence"/>
</dbReference>
<evidence type="ECO:0000313" key="3">
    <source>
        <dbReference type="Proteomes" id="UP000313231"/>
    </source>
</evidence>
<sequence>MRLRSHPRPASLLPVLLGLLLALALVPVLAAPARAATITVTGKVTAVDTSGATVPVPGVFVDVWHHNAGPVDGADDYTAVDGTYQVTLPASGTYEISMECRGVLECAPYAPEPVVVRAISASAIINATLERWGRITGTLKKNGTPISWPNGEIAAHNQERSWDSPQVSADASGRFTIDKVAPGVVEVEGREPWGGEQFLSTVDGQRVTVAPGQTSDISLAVEDWPGLYVRAVDAANSTPLAGLRWNVFSRPVGSTTWDAGLQMGPLRTNTLGRMNHPITDKTLEYTVCFYDDAEESTATVRRPTRCLGNAPSLATAQAWKHTAAQPKLKVDLAVPLPFTTAAVPAITGTAKVGTTLTATPGTWSPSATFSYQWLRAGAPISGATTATYVPVVEDLGKALTVRVTGSRQGYVTTAKTSAATAAVAAGGFTTAPVPTITGTAKVGTTLTAIPGTWSPSAAFAYQWLRAGVAIQGATTQQYQVTAADAGKALAVRVTGTRTGYVPTSRTSATTPAAADGAFTDVPVPTITGTTAVGATLTADAGVWTPAATTTTYQWLRSGVEIPGATGPTYRLTPADAGRQITVRVRGERSGYAPDAATSAPTAAISQATFTTTSQPKIKGRATVGAKLRAVLGVWSPQPATTTYQWYRNGKAIKGATKAKYKTKAADRRKRITVVVTRSLAGYATVTVRSAATKRIS</sequence>
<reference evidence="2 3" key="1">
    <citation type="journal article" date="2016" name="Int. J. Syst. Evol. Microbiol.">
        <title>Nocardioides albidus sp. nov., an actinobacterium isolated from garden soil.</title>
        <authorList>
            <person name="Singh H."/>
            <person name="Du J."/>
            <person name="Trinh H."/>
            <person name="Won K."/>
            <person name="Yang J.E."/>
            <person name="Yin C."/>
            <person name="Kook M."/>
            <person name="Yi T.H."/>
        </authorList>
    </citation>
    <scope>NUCLEOTIDE SEQUENCE [LARGE SCALE GENOMIC DNA]</scope>
    <source>
        <strain evidence="2 3">CCTCC AB 2015297</strain>
    </source>
</reference>
<feature type="signal peptide" evidence="1">
    <location>
        <begin position="1"/>
        <end position="30"/>
    </location>
</feature>
<dbReference type="EMBL" id="VDMP01000019">
    <property type="protein sequence ID" value="TNM43293.1"/>
    <property type="molecule type" value="Genomic_DNA"/>
</dbReference>
<dbReference type="OrthoDB" id="5485729at2"/>
<dbReference type="RefSeq" id="WP_139621999.1">
    <property type="nucleotide sequence ID" value="NZ_VDMP01000019.1"/>
</dbReference>
<comment type="caution">
    <text evidence="2">The sequence shown here is derived from an EMBL/GenBank/DDBJ whole genome shotgun (WGS) entry which is preliminary data.</text>
</comment>
<dbReference type="Gene3D" id="2.60.40.2700">
    <property type="match status" value="4"/>
</dbReference>
<dbReference type="AlphaFoldDB" id="A0A5C4W5E8"/>
<keyword evidence="1" id="KW-0732">Signal</keyword>
<accession>A0A5C4W5E8</accession>
<name>A0A5C4W5E8_9ACTN</name>